<dbReference type="SUPFAM" id="SSF55486">
    <property type="entry name" value="Metalloproteases ('zincins'), catalytic domain"/>
    <property type="match status" value="1"/>
</dbReference>
<dbReference type="Proteomes" id="UP000216825">
    <property type="component" value="Chromosome"/>
</dbReference>
<dbReference type="PANTHER" id="PTHR39420:SF1">
    <property type="entry name" value="HYDROLASE"/>
    <property type="match status" value="1"/>
</dbReference>
<dbReference type="AlphaFoldDB" id="A0A7D7KYE2"/>
<dbReference type="EMBL" id="CP059343">
    <property type="protein sequence ID" value="QMS56450.1"/>
    <property type="molecule type" value="Genomic_DNA"/>
</dbReference>
<dbReference type="InterPro" id="IPR022454">
    <property type="entry name" value="CHP03883_F420-assoc"/>
</dbReference>
<sequence length="371" mass="41430">MWLSGRMSQELTQRSLVDWDAAAQLAAKMTPPGPTPAPREMSKAVESLRYFAHESVHHVHTITRLDAAENLRDSTVLVVDRAGWAKANTQTFSVLMQPVFDRLRAKDPQKFDAARRGVAPTATAAEMAAFVGFLSSKVLGQYDPYAGLVSETAARSHPGGRLMFVAPNVLWTEKELNVAPEDFRLWVCLHEQTHRVQFAAAPWLRDHMLEQITSLGSLDASVWDRVRALASSVTGRSRGERPDAGLGPLTHLLTAQERATVSHVTAVMSLLEGHANAVMDAVDARIVPTVKTIRRRFDNRSADHSVVDRFIRSVLGMDAKMRQYSNGQKFVEHIVEREGMDRFNTVWSSPQTLPTEAEIHDPRAWVERVLR</sequence>
<dbReference type="InterPro" id="IPR042271">
    <property type="entry name" value="Zinicin_2_N"/>
</dbReference>
<organism evidence="1 2">
    <name type="scientific">Kocuria varians</name>
    <name type="common">Micrococcus varians</name>
    <dbReference type="NCBI Taxonomy" id="1272"/>
    <lineage>
        <taxon>Bacteria</taxon>
        <taxon>Bacillati</taxon>
        <taxon>Actinomycetota</taxon>
        <taxon>Actinomycetes</taxon>
        <taxon>Micrococcales</taxon>
        <taxon>Micrococcaceae</taxon>
        <taxon>Kocuria</taxon>
    </lineage>
</organism>
<name>A0A7D7KYE2_KOCVA</name>
<dbReference type="NCBIfam" id="TIGR03624">
    <property type="entry name" value="putative hydrolase"/>
    <property type="match status" value="1"/>
</dbReference>
<dbReference type="InterPro" id="IPR018766">
    <property type="entry name" value="Zinicin_2"/>
</dbReference>
<dbReference type="PANTHER" id="PTHR39420">
    <property type="match status" value="1"/>
</dbReference>
<dbReference type="KEGG" id="kvr:CIB50_0001154"/>
<protein>
    <recommendedName>
        <fullName evidence="3">Hydrolase</fullName>
    </recommendedName>
</protein>
<dbReference type="Pfam" id="PF10103">
    <property type="entry name" value="Zincin_2"/>
    <property type="match status" value="1"/>
</dbReference>
<evidence type="ECO:0000313" key="1">
    <source>
        <dbReference type="EMBL" id="QMS56450.1"/>
    </source>
</evidence>
<reference evidence="2" key="1">
    <citation type="submission" date="2017-08" db="EMBL/GenBank/DDBJ databases">
        <title>Draft Genome Sequence of Kocuria varians 80.</title>
        <authorList>
            <person name="Minaev M."/>
            <person name="Kurbakov K.A."/>
            <person name="Solodovnikova G.I."/>
            <person name="Kuznetsova O.A."/>
            <person name="Lisitsyn A.B."/>
        </authorList>
    </citation>
    <scope>NUCLEOTIDE SEQUENCE [LARGE SCALE GENOMIC DNA]</scope>
    <source>
        <strain evidence="2">80</strain>
    </source>
</reference>
<evidence type="ECO:0008006" key="3">
    <source>
        <dbReference type="Google" id="ProtNLM"/>
    </source>
</evidence>
<gene>
    <name evidence="1" type="ORF">CIB50_0001154</name>
</gene>
<proteinExistence type="predicted"/>
<dbReference type="Gene3D" id="1.20.150.30">
    <property type="entry name" value="Zincin-like metallopeptidase, N-terminal domain"/>
    <property type="match status" value="1"/>
</dbReference>
<dbReference type="NCBIfam" id="TIGR03883">
    <property type="entry name" value="DUF2342_F420"/>
    <property type="match status" value="1"/>
</dbReference>
<evidence type="ECO:0000313" key="2">
    <source>
        <dbReference type="Proteomes" id="UP000216825"/>
    </source>
</evidence>
<reference evidence="1 2" key="2">
    <citation type="submission" date="2020-07" db="EMBL/GenBank/DDBJ databases">
        <title>Genome of starter culture bacteria Kocuria salsicia reveals its technological properties and safety for usage in meat industry.</title>
        <authorList>
            <person name="Michael M."/>
            <person name="Konstantin K."/>
            <person name="Evgenii K."/>
            <person name="Galina S."/>
            <person name="Oksana K."/>
            <person name="Andrei L."/>
        </authorList>
    </citation>
    <scope>NUCLEOTIDE SEQUENCE [LARGE SCALE GENOMIC DNA]</scope>
    <source>
        <strain evidence="1 2">80</strain>
    </source>
</reference>
<accession>A0A7D7KYE2</accession>
<keyword evidence="2" id="KW-1185">Reference proteome</keyword>